<feature type="compositionally biased region" description="Polar residues" evidence="8">
    <location>
        <begin position="278"/>
        <end position="294"/>
    </location>
</feature>
<keyword evidence="5" id="KW-0698">rRNA processing</keyword>
<feature type="compositionally biased region" description="Basic residues" evidence="8">
    <location>
        <begin position="364"/>
        <end position="377"/>
    </location>
</feature>
<evidence type="ECO:0000256" key="6">
    <source>
        <dbReference type="ARBA" id="ARBA00023054"/>
    </source>
</evidence>
<comment type="caution">
    <text evidence="9">The sequence shown here is derived from an EMBL/GenBank/DDBJ whole genome shotgun (WGS) entry which is preliminary data.</text>
</comment>
<feature type="compositionally biased region" description="Polar residues" evidence="8">
    <location>
        <begin position="13"/>
        <end position="22"/>
    </location>
</feature>
<reference evidence="9 10" key="1">
    <citation type="submission" date="2021-05" db="EMBL/GenBank/DDBJ databases">
        <title>Genome Assembly of Synthetic Allotetraploid Brassica napus Reveals Homoeologous Exchanges between Subgenomes.</title>
        <authorList>
            <person name="Davis J.T."/>
        </authorList>
    </citation>
    <scope>NUCLEOTIDE SEQUENCE [LARGE SCALE GENOMIC DNA]</scope>
    <source>
        <strain evidence="10">cv. Da-Ae</strain>
        <tissue evidence="9">Seedling</tissue>
    </source>
</reference>
<keyword evidence="7" id="KW-0539">Nucleus</keyword>
<feature type="compositionally biased region" description="Low complexity" evidence="8">
    <location>
        <begin position="295"/>
        <end position="310"/>
    </location>
</feature>
<dbReference type="InterPro" id="IPR050786">
    <property type="entry name" value="EFG1_rRNA-proc"/>
</dbReference>
<evidence type="ECO:0000256" key="1">
    <source>
        <dbReference type="ARBA" id="ARBA00004604"/>
    </source>
</evidence>
<evidence type="ECO:0000256" key="7">
    <source>
        <dbReference type="ARBA" id="ARBA00023242"/>
    </source>
</evidence>
<feature type="compositionally biased region" description="Polar residues" evidence="8">
    <location>
        <begin position="245"/>
        <end position="256"/>
    </location>
</feature>
<comment type="similarity">
    <text evidence="2">Belongs to the EFG1 family.</text>
</comment>
<evidence type="ECO:0000256" key="3">
    <source>
        <dbReference type="ARBA" id="ARBA00018689"/>
    </source>
</evidence>
<proteinExistence type="inferred from homology"/>
<evidence type="ECO:0000256" key="8">
    <source>
        <dbReference type="SAM" id="MobiDB-lite"/>
    </source>
</evidence>
<feature type="region of interest" description="Disordered" evidence="8">
    <location>
        <begin position="1"/>
        <end position="33"/>
    </location>
</feature>
<dbReference type="Proteomes" id="UP000824890">
    <property type="component" value="Unassembled WGS sequence"/>
</dbReference>
<evidence type="ECO:0000313" key="10">
    <source>
        <dbReference type="Proteomes" id="UP000824890"/>
    </source>
</evidence>
<keyword evidence="6" id="KW-0175">Coiled coil</keyword>
<dbReference type="EMBL" id="JAGKQM010000017">
    <property type="protein sequence ID" value="KAH0868986.1"/>
    <property type="molecule type" value="Genomic_DNA"/>
</dbReference>
<feature type="compositionally biased region" description="Acidic residues" evidence="8">
    <location>
        <begin position="206"/>
        <end position="222"/>
    </location>
</feature>
<dbReference type="Pfam" id="PF10153">
    <property type="entry name" value="Efg1"/>
    <property type="match status" value="1"/>
</dbReference>
<evidence type="ECO:0000313" key="9">
    <source>
        <dbReference type="EMBL" id="KAH0868986.1"/>
    </source>
</evidence>
<keyword evidence="10" id="KW-1185">Reference proteome</keyword>
<evidence type="ECO:0000256" key="5">
    <source>
        <dbReference type="ARBA" id="ARBA00022552"/>
    </source>
</evidence>
<feature type="region of interest" description="Disordered" evidence="8">
    <location>
        <begin position="203"/>
        <end position="377"/>
    </location>
</feature>
<comment type="subcellular location">
    <subcellularLocation>
        <location evidence="1">Nucleus</location>
        <location evidence="1">Nucleolus</location>
    </subcellularLocation>
</comment>
<feature type="compositionally biased region" description="Low complexity" evidence="8">
    <location>
        <begin position="321"/>
        <end position="339"/>
    </location>
</feature>
<evidence type="ECO:0000256" key="2">
    <source>
        <dbReference type="ARBA" id="ARBA00006916"/>
    </source>
</evidence>
<sequence>MAHGGYAKRRVSEPNQAAGSSSRRSKGLRVEKKPKIVSLKNQMRSVERFLRKYDTVTWRFNQLRVCIFDVELKDLPAEVKETLKQKLEYLKKQQDDHTRLAVERKIFLRNRKIRFFERRKIERSIRRLEKLQRTSSAHVGDADIAEQLSKLKEDLEYVRFFPKNEKYVSLFTGAEDSEVVEKRSKMRKQIKANIIVAAASGKELEETGSEDDGLLDLSDDDFFDKGSSNDEADADDELTDKSTKEAASSRPTSGMSSDERNQKQNSARALMPPPQARFGSNSRKNSSMQKNEMPSSSRNTSNRRSESSYNARAAPATSYNARAATATSYGARAAASTSYNARDAAATSYSSQSSNLSSNSDAHKPKRKRRPKKKKQQ</sequence>
<evidence type="ECO:0000256" key="4">
    <source>
        <dbReference type="ARBA" id="ARBA00019827"/>
    </source>
</evidence>
<protein>
    <recommendedName>
        <fullName evidence="3">rRNA-processing protein EFG1</fullName>
    </recommendedName>
    <alternativeName>
        <fullName evidence="4">rRNA-processing protein efg1</fullName>
    </alternativeName>
</protein>
<feature type="compositionally biased region" description="Low complexity" evidence="8">
    <location>
        <begin position="348"/>
        <end position="360"/>
    </location>
</feature>
<dbReference type="PANTHER" id="PTHR33911:SF1">
    <property type="entry name" value="RRNA-PROCESSING PROTEIN EFG1"/>
    <property type="match status" value="1"/>
</dbReference>
<name>A0ABQ7YL92_BRANA</name>
<gene>
    <name evidence="9" type="ORF">HID58_076008</name>
</gene>
<accession>A0ABQ7YL92</accession>
<dbReference type="InterPro" id="IPR019310">
    <property type="entry name" value="Efg1"/>
</dbReference>
<dbReference type="PANTHER" id="PTHR33911">
    <property type="entry name" value="RRNA-PROCESSING PROTEIN EFG1"/>
    <property type="match status" value="1"/>
</dbReference>
<feature type="non-terminal residue" evidence="9">
    <location>
        <position position="377"/>
    </location>
</feature>
<organism evidence="9 10">
    <name type="scientific">Brassica napus</name>
    <name type="common">Rape</name>
    <dbReference type="NCBI Taxonomy" id="3708"/>
    <lineage>
        <taxon>Eukaryota</taxon>
        <taxon>Viridiplantae</taxon>
        <taxon>Streptophyta</taxon>
        <taxon>Embryophyta</taxon>
        <taxon>Tracheophyta</taxon>
        <taxon>Spermatophyta</taxon>
        <taxon>Magnoliopsida</taxon>
        <taxon>eudicotyledons</taxon>
        <taxon>Gunneridae</taxon>
        <taxon>Pentapetalae</taxon>
        <taxon>rosids</taxon>
        <taxon>malvids</taxon>
        <taxon>Brassicales</taxon>
        <taxon>Brassicaceae</taxon>
        <taxon>Brassiceae</taxon>
        <taxon>Brassica</taxon>
    </lineage>
</organism>